<dbReference type="Proteomes" id="UP000177912">
    <property type="component" value="Unassembled WGS sequence"/>
</dbReference>
<sequence length="138" mass="15353">MLDRRHSSQKEVGFDITVDDLAGDIKKTLDQLHTAVDDRHSPLKANHEYLIPFFCPDHSGAVIPSSKEIYTLALKAAECVGALEESKFGTRNTKTAAAKLRVLFEILNDQFSNMAKLFSGQTLIPGCQLHWPEVRKSA</sequence>
<organism evidence="1 2">
    <name type="scientific">Candidatus Doudnabacteria bacterium RIFCSPHIGHO2_01_FULL_43_23</name>
    <dbReference type="NCBI Taxonomy" id="1817822"/>
    <lineage>
        <taxon>Bacteria</taxon>
        <taxon>Candidatus Doudnaibacteriota</taxon>
    </lineage>
</organism>
<dbReference type="AlphaFoldDB" id="A0A1F5NWC5"/>
<dbReference type="STRING" id="1817822.A2826_02510"/>
<evidence type="ECO:0000313" key="1">
    <source>
        <dbReference type="EMBL" id="OGE81822.1"/>
    </source>
</evidence>
<evidence type="ECO:0000313" key="2">
    <source>
        <dbReference type="Proteomes" id="UP000177912"/>
    </source>
</evidence>
<protein>
    <submittedName>
        <fullName evidence="1">Uncharacterized protein</fullName>
    </submittedName>
</protein>
<reference evidence="1 2" key="1">
    <citation type="journal article" date="2016" name="Nat. Commun.">
        <title>Thousands of microbial genomes shed light on interconnected biogeochemical processes in an aquifer system.</title>
        <authorList>
            <person name="Anantharaman K."/>
            <person name="Brown C.T."/>
            <person name="Hug L.A."/>
            <person name="Sharon I."/>
            <person name="Castelle C.J."/>
            <person name="Probst A.J."/>
            <person name="Thomas B.C."/>
            <person name="Singh A."/>
            <person name="Wilkins M.J."/>
            <person name="Karaoz U."/>
            <person name="Brodie E.L."/>
            <person name="Williams K.H."/>
            <person name="Hubbard S.S."/>
            <person name="Banfield J.F."/>
        </authorList>
    </citation>
    <scope>NUCLEOTIDE SEQUENCE [LARGE SCALE GENOMIC DNA]</scope>
</reference>
<name>A0A1F5NWC5_9BACT</name>
<dbReference type="EMBL" id="MFEI01000002">
    <property type="protein sequence ID" value="OGE81822.1"/>
    <property type="molecule type" value="Genomic_DNA"/>
</dbReference>
<comment type="caution">
    <text evidence="1">The sequence shown here is derived from an EMBL/GenBank/DDBJ whole genome shotgun (WGS) entry which is preliminary data.</text>
</comment>
<proteinExistence type="predicted"/>
<accession>A0A1F5NWC5</accession>
<gene>
    <name evidence="1" type="ORF">A2826_02510</name>
</gene>